<dbReference type="EMBL" id="CAJFCV020000006">
    <property type="protein sequence ID" value="CAG9129121.1"/>
    <property type="molecule type" value="Genomic_DNA"/>
</dbReference>
<keyword evidence="1" id="KW-1133">Transmembrane helix</keyword>
<dbReference type="Proteomes" id="UP000582659">
    <property type="component" value="Unassembled WGS sequence"/>
</dbReference>
<feature type="transmembrane region" description="Helical" evidence="1">
    <location>
        <begin position="164"/>
        <end position="185"/>
    </location>
</feature>
<keyword evidence="3" id="KW-1185">Reference proteome</keyword>
<organism evidence="2 3">
    <name type="scientific">Bursaphelenchus xylophilus</name>
    <name type="common">Pinewood nematode worm</name>
    <name type="synonym">Aphelenchoides xylophilus</name>
    <dbReference type="NCBI Taxonomy" id="6326"/>
    <lineage>
        <taxon>Eukaryota</taxon>
        <taxon>Metazoa</taxon>
        <taxon>Ecdysozoa</taxon>
        <taxon>Nematoda</taxon>
        <taxon>Chromadorea</taxon>
        <taxon>Rhabditida</taxon>
        <taxon>Tylenchina</taxon>
        <taxon>Tylenchomorpha</taxon>
        <taxon>Aphelenchoidea</taxon>
        <taxon>Aphelenchoididae</taxon>
        <taxon>Bursaphelenchus</taxon>
    </lineage>
</organism>
<dbReference type="OrthoDB" id="5817397at2759"/>
<dbReference type="PANTHER" id="PTHR22943:SF248">
    <property type="entry name" value="SEVEN TM RECEPTOR"/>
    <property type="match status" value="1"/>
</dbReference>
<gene>
    <name evidence="2" type="ORF">BXYJ_LOCUS13844</name>
</gene>
<feature type="transmembrane region" description="Helical" evidence="1">
    <location>
        <begin position="120"/>
        <end position="143"/>
    </location>
</feature>
<reference evidence="2" key="1">
    <citation type="submission" date="2020-09" db="EMBL/GenBank/DDBJ databases">
        <authorList>
            <person name="Kikuchi T."/>
        </authorList>
    </citation>
    <scope>NUCLEOTIDE SEQUENCE</scope>
    <source>
        <strain evidence="2">Ka4C1</strain>
    </source>
</reference>
<dbReference type="AlphaFoldDB" id="A0A7I8X5J8"/>
<comment type="caution">
    <text evidence="2">The sequence shown here is derived from an EMBL/GenBank/DDBJ whole genome shotgun (WGS) entry which is preliminary data.</text>
</comment>
<dbReference type="Pfam" id="PF10317">
    <property type="entry name" value="7TM_GPCR_Srd"/>
    <property type="match status" value="1"/>
</dbReference>
<sequence>MPHISIHTSPYAENPYAWDVPGESGDFPTEKYDELGGLSSLLLINYFVTSIAGGILSFLLLYLVLYRTTGPLQQYRQMLLICCLTDTVYWLVDNFMWMKIKQKDGVFILKMEGVAGLMSWPYRVFTIAFYVWMLCFLNAILPVQLYFRYYSLVRNRILSGASTIGLCAVAALTTFPVFACTYLSFGWSSEEQHGFNYGTLWYKEFPMPQLLFGDARSPYQKGFLFLGGGVIGASYVLAMIIGYRTLQRIRNMNDSYSEKTRRLQRQLTNFMILQAVIPLFTSVLPVMIIVSPSLFYTDDGRLCFYSVIIISWIPVVNPIITVLVIVPFRKIVFRAVASKGTGPTSHTSGPENAII</sequence>
<keyword evidence="1" id="KW-0472">Membrane</keyword>
<dbReference type="InterPro" id="IPR019421">
    <property type="entry name" value="7TM_GPCR_serpentine_rcpt_Srd"/>
</dbReference>
<dbReference type="EMBL" id="CAJFDI010000006">
    <property type="protein sequence ID" value="CAD5233753.1"/>
    <property type="molecule type" value="Genomic_DNA"/>
</dbReference>
<feature type="transmembrane region" description="Helical" evidence="1">
    <location>
        <begin position="267"/>
        <end position="290"/>
    </location>
</feature>
<name>A0A7I8X5J8_BURXY</name>
<protein>
    <submittedName>
        <fullName evidence="2">(pine wood nematode) hypothetical protein</fullName>
    </submittedName>
</protein>
<keyword evidence="1" id="KW-0812">Transmembrane</keyword>
<feature type="transmembrane region" description="Helical" evidence="1">
    <location>
        <begin position="78"/>
        <end position="100"/>
    </location>
</feature>
<dbReference type="Proteomes" id="UP000659654">
    <property type="component" value="Unassembled WGS sequence"/>
</dbReference>
<accession>A0A7I8X5J8</accession>
<feature type="transmembrane region" description="Helical" evidence="1">
    <location>
        <begin position="43"/>
        <end position="66"/>
    </location>
</feature>
<evidence type="ECO:0000313" key="3">
    <source>
        <dbReference type="Proteomes" id="UP000659654"/>
    </source>
</evidence>
<evidence type="ECO:0000313" key="2">
    <source>
        <dbReference type="EMBL" id="CAD5233753.1"/>
    </source>
</evidence>
<proteinExistence type="predicted"/>
<feature type="transmembrane region" description="Helical" evidence="1">
    <location>
        <begin position="223"/>
        <end position="246"/>
    </location>
</feature>
<evidence type="ECO:0000256" key="1">
    <source>
        <dbReference type="SAM" id="Phobius"/>
    </source>
</evidence>
<dbReference type="PANTHER" id="PTHR22943">
    <property type="entry name" value="7-TRANSMEMBRANE DOMAIN RECEPTOR C.ELEGANS"/>
    <property type="match status" value="1"/>
</dbReference>
<feature type="transmembrane region" description="Helical" evidence="1">
    <location>
        <begin position="302"/>
        <end position="326"/>
    </location>
</feature>
<dbReference type="SUPFAM" id="SSF81321">
    <property type="entry name" value="Family A G protein-coupled receptor-like"/>
    <property type="match status" value="1"/>
</dbReference>